<dbReference type="Proteomes" id="UP000327011">
    <property type="component" value="Unassembled WGS sequence"/>
</dbReference>
<gene>
    <name evidence="2" type="ORF">F5972_31310</name>
</gene>
<protein>
    <submittedName>
        <fullName evidence="2">DUF2530 domain-containing protein</fullName>
    </submittedName>
</protein>
<keyword evidence="3" id="KW-1185">Reference proteome</keyword>
<dbReference type="EMBL" id="VYTZ01000016">
    <property type="protein sequence ID" value="KAA9374403.1"/>
    <property type="molecule type" value="Genomic_DNA"/>
</dbReference>
<dbReference type="InterPro" id="IPR019681">
    <property type="entry name" value="DUF2530"/>
</dbReference>
<reference evidence="2 3" key="1">
    <citation type="submission" date="2019-09" db="EMBL/GenBank/DDBJ databases">
        <title>Screening of Novel Bioactive Compounds from Soil-Associated.</title>
        <authorList>
            <person name="Gong X."/>
        </authorList>
    </citation>
    <scope>NUCLEOTIDE SEQUENCE [LARGE SCALE GENOMIC DNA]</scope>
    <source>
        <strain evidence="2 3">Gxj-6</strain>
    </source>
</reference>
<dbReference type="Pfam" id="PF10745">
    <property type="entry name" value="DUF2530"/>
    <property type="match status" value="1"/>
</dbReference>
<sequence>MAYVSERRPDPPPLRTRDTLTILTGTVLWAVALVVVLLVVRPADTRLVWTCVAGVGLGLFGLLFVRRRDARVRDAAPASGLSGSEPHHP</sequence>
<keyword evidence="1" id="KW-1133">Transmembrane helix</keyword>
<evidence type="ECO:0000256" key="1">
    <source>
        <dbReference type="SAM" id="Phobius"/>
    </source>
</evidence>
<feature type="transmembrane region" description="Helical" evidence="1">
    <location>
        <begin position="20"/>
        <end position="40"/>
    </location>
</feature>
<name>A0A5J5JTC4_9ACTN</name>
<comment type="caution">
    <text evidence="2">The sequence shown here is derived from an EMBL/GenBank/DDBJ whole genome shotgun (WGS) entry which is preliminary data.</text>
</comment>
<accession>A0A5J5JTC4</accession>
<evidence type="ECO:0000313" key="3">
    <source>
        <dbReference type="Proteomes" id="UP000327011"/>
    </source>
</evidence>
<proteinExistence type="predicted"/>
<dbReference type="AlphaFoldDB" id="A0A5J5JTC4"/>
<keyword evidence="1" id="KW-0472">Membrane</keyword>
<evidence type="ECO:0000313" key="2">
    <source>
        <dbReference type="EMBL" id="KAA9374403.1"/>
    </source>
</evidence>
<keyword evidence="1" id="KW-0812">Transmembrane</keyword>
<feature type="transmembrane region" description="Helical" evidence="1">
    <location>
        <begin position="46"/>
        <end position="65"/>
    </location>
</feature>
<organism evidence="2 3">
    <name type="scientific">Microbispora cellulosiformans</name>
    <dbReference type="NCBI Taxonomy" id="2614688"/>
    <lineage>
        <taxon>Bacteria</taxon>
        <taxon>Bacillati</taxon>
        <taxon>Actinomycetota</taxon>
        <taxon>Actinomycetes</taxon>
        <taxon>Streptosporangiales</taxon>
        <taxon>Streptosporangiaceae</taxon>
        <taxon>Microbispora</taxon>
    </lineage>
</organism>